<evidence type="ECO:0008006" key="3">
    <source>
        <dbReference type="Google" id="ProtNLM"/>
    </source>
</evidence>
<sequence>MNFLTGGCPDFALEDGSIRSCTCQPCCAGNLNECSCNKSTGCACTSSVLPADSPNKCICAASNKPCDCASCPCSSAVKSSCCS</sequence>
<keyword evidence="2" id="KW-1185">Reference proteome</keyword>
<organism evidence="1 2">
    <name type="scientific">Phakopsora pachyrhizi</name>
    <name type="common">Asian soybean rust disease fungus</name>
    <dbReference type="NCBI Taxonomy" id="170000"/>
    <lineage>
        <taxon>Eukaryota</taxon>
        <taxon>Fungi</taxon>
        <taxon>Dikarya</taxon>
        <taxon>Basidiomycota</taxon>
        <taxon>Pucciniomycotina</taxon>
        <taxon>Pucciniomycetes</taxon>
        <taxon>Pucciniales</taxon>
        <taxon>Phakopsoraceae</taxon>
        <taxon>Phakopsora</taxon>
    </lineage>
</organism>
<name>A0AAV0BJC6_PHAPC</name>
<evidence type="ECO:0000313" key="1">
    <source>
        <dbReference type="EMBL" id="CAH7687306.1"/>
    </source>
</evidence>
<reference evidence="1" key="1">
    <citation type="submission" date="2022-06" db="EMBL/GenBank/DDBJ databases">
        <authorList>
            <consortium name="SYNGENTA / RWTH Aachen University"/>
        </authorList>
    </citation>
    <scope>NUCLEOTIDE SEQUENCE</scope>
</reference>
<proteinExistence type="predicted"/>
<gene>
    <name evidence="1" type="ORF">PPACK8108_LOCUS22074</name>
</gene>
<protein>
    <recommendedName>
        <fullName evidence="3">Metallothionein</fullName>
    </recommendedName>
</protein>
<evidence type="ECO:0000313" key="2">
    <source>
        <dbReference type="Proteomes" id="UP001153365"/>
    </source>
</evidence>
<comment type="caution">
    <text evidence="1">The sequence shown here is derived from an EMBL/GenBank/DDBJ whole genome shotgun (WGS) entry which is preliminary data.</text>
</comment>
<dbReference type="Proteomes" id="UP001153365">
    <property type="component" value="Unassembled WGS sequence"/>
</dbReference>
<accession>A0AAV0BJC6</accession>
<dbReference type="EMBL" id="CALTRL010005859">
    <property type="protein sequence ID" value="CAH7687306.1"/>
    <property type="molecule type" value="Genomic_DNA"/>
</dbReference>
<dbReference type="AlphaFoldDB" id="A0AAV0BJC6"/>